<dbReference type="Proteomes" id="UP000008514">
    <property type="component" value="Chromosome"/>
</dbReference>
<evidence type="ECO:0000313" key="1">
    <source>
        <dbReference type="EMBL" id="AFU69614.1"/>
    </source>
</evidence>
<dbReference type="RefSeq" id="WP_015025171.1">
    <property type="nucleotide sequence ID" value="NC_018721.1"/>
</dbReference>
<dbReference type="Pfam" id="PF12864">
    <property type="entry name" value="DUF3822"/>
    <property type="match status" value="1"/>
</dbReference>
<organism evidence="1 2">
    <name type="scientific">Psychroflexus torquis (strain ATCC 700755 / CIP 106069 / ACAM 623)</name>
    <dbReference type="NCBI Taxonomy" id="313595"/>
    <lineage>
        <taxon>Bacteria</taxon>
        <taxon>Pseudomonadati</taxon>
        <taxon>Bacteroidota</taxon>
        <taxon>Flavobacteriia</taxon>
        <taxon>Flavobacteriales</taxon>
        <taxon>Flavobacteriaceae</taxon>
        <taxon>Psychroflexus</taxon>
    </lineage>
</organism>
<dbReference type="Gene3D" id="3.30.420.260">
    <property type="match status" value="1"/>
</dbReference>
<dbReference type="OrthoDB" id="658622at2"/>
<dbReference type="InterPro" id="IPR024213">
    <property type="entry name" value="DUF3822"/>
</dbReference>
<proteinExistence type="predicted"/>
<keyword evidence="2" id="KW-1185">Reference proteome</keyword>
<name>K4IGY5_PSYTT</name>
<dbReference type="AlphaFoldDB" id="K4IGY5"/>
<dbReference type="HOGENOM" id="CLU_081202_2_0_10"/>
<sequence length="265" mass="30965">MSGHSKHIYKSLSIFILQDGFSFLILDEYQTPLEYNVFQIPIMSSTSELLNLIKPNINTAFIEREHIQSVDVIYGNSQFTIVPQDLFDQNYLPHYLKYSSQLIEGDDFAFDEISSAKANTVYIPYININNYLFDIFGTFTFTHLFTGLIEKGLINSKASNEYLLLHSTKHMFYLAAFRNEQLILSNAFTFETAEDFAYYALFTIEELNLNRKELILDFTGNFDKSEDNKAYQILSNYIKTMEFSNKKTPYHFENQLGFNEHYNLI</sequence>
<dbReference type="Gene3D" id="3.30.420.250">
    <property type="match status" value="1"/>
</dbReference>
<dbReference type="CDD" id="cd24013">
    <property type="entry name" value="ASKHA_ATPase_BT3980-like"/>
    <property type="match status" value="1"/>
</dbReference>
<reference evidence="1" key="2">
    <citation type="submission" date="2012-09" db="EMBL/GenBank/DDBJ databases">
        <title>The complete sequence of Psychroflexus torquis an extreme psychrophile from sea-ice that is stimulated by light.</title>
        <authorList>
            <person name="Feng S."/>
            <person name="Powell S.M."/>
            <person name="Bowman J.P."/>
        </authorList>
    </citation>
    <scope>NUCLEOTIDE SEQUENCE [LARGE SCALE GENOMIC DNA]</scope>
    <source>
        <strain evidence="1">ATCC 700755</strain>
    </source>
</reference>
<dbReference type="KEGG" id="ptq:P700755_002911"/>
<evidence type="ECO:0008006" key="3">
    <source>
        <dbReference type="Google" id="ProtNLM"/>
    </source>
</evidence>
<evidence type="ECO:0000313" key="2">
    <source>
        <dbReference type="Proteomes" id="UP000008514"/>
    </source>
</evidence>
<dbReference type="eggNOG" id="ENOG5030DYA">
    <property type="taxonomic scope" value="Bacteria"/>
</dbReference>
<accession>K4IGY5</accession>
<protein>
    <recommendedName>
        <fullName evidence="3">DUF3822 domain-containing protein</fullName>
    </recommendedName>
</protein>
<dbReference type="EMBL" id="CP003879">
    <property type="protein sequence ID" value="AFU69614.1"/>
    <property type="molecule type" value="Genomic_DNA"/>
</dbReference>
<dbReference type="STRING" id="313595.P700755_002911"/>
<gene>
    <name evidence="1" type="ordered locus">P700755_002911</name>
</gene>
<reference evidence="1" key="1">
    <citation type="submission" date="2006-03" db="EMBL/GenBank/DDBJ databases">
        <authorList>
            <person name="Bowman J."/>
            <person name="Ferriera S."/>
            <person name="Johnson J."/>
            <person name="Kravitz S."/>
            <person name="Halpern A."/>
            <person name="Remington K."/>
            <person name="Beeson K."/>
            <person name="Tran B."/>
            <person name="Rogers Y.-H."/>
            <person name="Friedman R."/>
            <person name="Venter J.C."/>
        </authorList>
    </citation>
    <scope>NUCLEOTIDE SEQUENCE [LARGE SCALE GENOMIC DNA]</scope>
    <source>
        <strain evidence="1">ATCC 700755</strain>
    </source>
</reference>